<evidence type="ECO:0000313" key="4">
    <source>
        <dbReference type="Proteomes" id="UP000316270"/>
    </source>
</evidence>
<feature type="compositionally biased region" description="Acidic residues" evidence="2">
    <location>
        <begin position="636"/>
        <end position="666"/>
    </location>
</feature>
<dbReference type="Proteomes" id="UP000316270">
    <property type="component" value="Chromosome 1"/>
</dbReference>
<accession>A0A517KY09</accession>
<dbReference type="EMBL" id="CP042185">
    <property type="protein sequence ID" value="QDS68264.1"/>
    <property type="molecule type" value="Genomic_DNA"/>
</dbReference>
<organism evidence="3 4">
    <name type="scientific">Venturia effusa</name>
    <dbReference type="NCBI Taxonomy" id="50376"/>
    <lineage>
        <taxon>Eukaryota</taxon>
        <taxon>Fungi</taxon>
        <taxon>Dikarya</taxon>
        <taxon>Ascomycota</taxon>
        <taxon>Pezizomycotina</taxon>
        <taxon>Dothideomycetes</taxon>
        <taxon>Pleosporomycetidae</taxon>
        <taxon>Venturiales</taxon>
        <taxon>Venturiaceae</taxon>
        <taxon>Venturia</taxon>
    </lineage>
</organism>
<dbReference type="InterPro" id="IPR007991">
    <property type="entry name" value="RNA_pol_I_trans_ini_fac_RRN3"/>
</dbReference>
<dbReference type="GO" id="GO:0001042">
    <property type="term" value="F:RNA polymerase I core binding"/>
    <property type="evidence" value="ECO:0007669"/>
    <property type="project" value="TreeGrafter"/>
</dbReference>
<dbReference type="AlphaFoldDB" id="A0A517KY09"/>
<dbReference type="GO" id="GO:0001181">
    <property type="term" value="F:RNA polymerase I general transcription initiation factor activity"/>
    <property type="evidence" value="ECO:0007669"/>
    <property type="project" value="InterPro"/>
</dbReference>
<dbReference type="Pfam" id="PF05327">
    <property type="entry name" value="RRN3"/>
    <property type="match status" value="1"/>
</dbReference>
<dbReference type="OrthoDB" id="26970at2759"/>
<gene>
    <name evidence="3" type="ORF">FKW77_010628</name>
</gene>
<sequence>MLTLAPAFGTPLKSALKRKHSDISEPEENSSQELYSSKRAKVQFNEEDNKIEVYKAWNDDKALPQVQEEVRRALEKHLNGDSSFYDSLAQLFMIKPVSDDALSNTLLRRYIIALTGYTNLMGKRCTELVEAVLETQWLGRDDDFVVCYRRLLVNMIATHGGLAQTVLSSLVNKFVNLRGSAGRLPDNVPVRRSELLDRIHVTLGQILQKVPSALGALKAVLSSNFPSETDPVNTHVDYTTDILKIISYAPALKSDILLLIMDKVVKIDVQIQVDIDDLEDDLQDQLEHSLAEETKRRLERRLDEKEGGEEESDSDDDDASDLATTVDPTIQRLEDLKNEVTKLDAMIDLLFEHYHPTFAKGTIVQQEAAFEQLITTFSRTILPTYRSRHIQFLLFHYAQSLPRLSENFTSYLMRQVFDKNQAALVKRSAAAYLASFIARGAHVSREIVQSTFASLGRELERLRQLHERSPNCGPDLPRFGVYYAIAQSLLYIFCFRWRDLLRDEFDEADGFDADELEWGAGVKEIFDRNITSPLNPTKVCAPMIVNQFAIVARHLKFQYLDHKLALNKRIRLSRTVAGVSSAPGTLAERETALSGKLGESNFQLDAYFPFDPYNLPRSKRWMAGDSLEWQPVPGMELDDDSESEEEDGDEEGGYDEVTETESDVDC</sequence>
<comment type="similarity">
    <text evidence="1">Belongs to the RRN3 family.</text>
</comment>
<dbReference type="PANTHER" id="PTHR12790">
    <property type="entry name" value="TRANSCRIPTION INITIATION FACTOR IA RRN3"/>
    <property type="match status" value="1"/>
</dbReference>
<dbReference type="STRING" id="50376.A0A517KY09"/>
<feature type="region of interest" description="Disordered" evidence="2">
    <location>
        <begin position="297"/>
        <end position="324"/>
    </location>
</feature>
<reference evidence="3 4" key="1">
    <citation type="submission" date="2019-07" db="EMBL/GenBank/DDBJ databases">
        <title>Finished genome of Venturia effusa.</title>
        <authorList>
            <person name="Young C.A."/>
            <person name="Cox M.P."/>
            <person name="Ganley A.R.D."/>
            <person name="David W.J."/>
        </authorList>
    </citation>
    <scope>NUCLEOTIDE SEQUENCE [LARGE SCALE GENOMIC DNA]</scope>
    <source>
        <strain evidence="4">albino</strain>
    </source>
</reference>
<proteinExistence type="inferred from homology"/>
<protein>
    <recommendedName>
        <fullName evidence="5">RNA polymerase I-specific transcription initiation factor rrn3</fullName>
    </recommendedName>
</protein>
<evidence type="ECO:0000256" key="1">
    <source>
        <dbReference type="ARBA" id="ARBA00010098"/>
    </source>
</evidence>
<evidence type="ECO:0008006" key="5">
    <source>
        <dbReference type="Google" id="ProtNLM"/>
    </source>
</evidence>
<feature type="region of interest" description="Disordered" evidence="2">
    <location>
        <begin position="13"/>
        <end position="38"/>
    </location>
</feature>
<evidence type="ECO:0000313" key="3">
    <source>
        <dbReference type="EMBL" id="QDS68264.1"/>
    </source>
</evidence>
<dbReference type="GO" id="GO:0006361">
    <property type="term" value="P:transcription initiation at RNA polymerase I promoter"/>
    <property type="evidence" value="ECO:0007669"/>
    <property type="project" value="InterPro"/>
</dbReference>
<feature type="region of interest" description="Disordered" evidence="2">
    <location>
        <begin position="630"/>
        <end position="666"/>
    </location>
</feature>
<feature type="compositionally biased region" description="Acidic residues" evidence="2">
    <location>
        <begin position="306"/>
        <end position="320"/>
    </location>
</feature>
<dbReference type="PANTHER" id="PTHR12790:SF0">
    <property type="entry name" value="RNA POLYMERASE I-SPECIFIC TRANSCRIPTION INITIATION FACTOR RRN3-RELATED"/>
    <property type="match status" value="1"/>
</dbReference>
<name>A0A517KY09_9PEZI</name>
<dbReference type="GO" id="GO:0005634">
    <property type="term" value="C:nucleus"/>
    <property type="evidence" value="ECO:0007669"/>
    <property type="project" value="TreeGrafter"/>
</dbReference>
<keyword evidence="4" id="KW-1185">Reference proteome</keyword>
<evidence type="ECO:0000256" key="2">
    <source>
        <dbReference type="SAM" id="MobiDB-lite"/>
    </source>
</evidence>